<comment type="similarity">
    <text evidence="1">Belongs to the membrane fusion protein (MFP) (TC 8.A.1) family.</text>
</comment>
<dbReference type="NCBIfam" id="TIGR01730">
    <property type="entry name" value="RND_mfp"/>
    <property type="match status" value="1"/>
</dbReference>
<evidence type="ECO:0000259" key="4">
    <source>
        <dbReference type="Pfam" id="PF25975"/>
    </source>
</evidence>
<dbReference type="AlphaFoldDB" id="A0A0U5L5G0"/>
<dbReference type="InterPro" id="IPR058649">
    <property type="entry name" value="CzcB_C"/>
</dbReference>
<feature type="domain" description="Multidrug resistance protein MdtA-like alpha-helical hairpin" evidence="2">
    <location>
        <begin position="120"/>
        <end position="189"/>
    </location>
</feature>
<evidence type="ECO:0000256" key="1">
    <source>
        <dbReference type="ARBA" id="ARBA00009477"/>
    </source>
</evidence>
<dbReference type="InterPro" id="IPR058792">
    <property type="entry name" value="Beta-barrel_RND_2"/>
</dbReference>
<gene>
    <name evidence="5" type="ORF">EM595_p0345</name>
</gene>
<feature type="domain" description="CusB-like beta-barrel" evidence="3">
    <location>
        <begin position="241"/>
        <end position="299"/>
    </location>
</feature>
<feature type="domain" description="CzcB-like C-terminal circularly permuted SH3-like" evidence="4">
    <location>
        <begin position="307"/>
        <end position="363"/>
    </location>
</feature>
<dbReference type="Gene3D" id="2.40.30.170">
    <property type="match status" value="1"/>
</dbReference>
<keyword evidence="6" id="KW-1185">Reference proteome</keyword>
<dbReference type="Pfam" id="PF25876">
    <property type="entry name" value="HH_MFP_RND"/>
    <property type="match status" value="1"/>
</dbReference>
<dbReference type="PANTHER" id="PTHR30469">
    <property type="entry name" value="MULTIDRUG RESISTANCE PROTEIN MDTA"/>
    <property type="match status" value="1"/>
</dbReference>
<dbReference type="KEGG" id="ege:EM595_p0345"/>
<dbReference type="EMBL" id="LN907828">
    <property type="protein sequence ID" value="CUU26042.1"/>
    <property type="molecule type" value="Genomic_DNA"/>
</dbReference>
<dbReference type="PANTHER" id="PTHR30469:SF15">
    <property type="entry name" value="HLYD FAMILY OF SECRETION PROTEINS"/>
    <property type="match status" value="1"/>
</dbReference>
<dbReference type="OrthoDB" id="1185083at2"/>
<evidence type="ECO:0000313" key="6">
    <source>
        <dbReference type="Proteomes" id="UP000059419"/>
    </source>
</evidence>
<organism evidence="5 6">
    <name type="scientific">Duffyella gerundensis</name>
    <dbReference type="NCBI Taxonomy" id="1619313"/>
    <lineage>
        <taxon>Bacteria</taxon>
        <taxon>Pseudomonadati</taxon>
        <taxon>Pseudomonadota</taxon>
        <taxon>Gammaproteobacteria</taxon>
        <taxon>Enterobacterales</taxon>
        <taxon>Erwiniaceae</taxon>
        <taxon>Duffyella</taxon>
    </lineage>
</organism>
<dbReference type="Pfam" id="PF25975">
    <property type="entry name" value="CzcB_C"/>
    <property type="match status" value="1"/>
</dbReference>
<reference evidence="6" key="1">
    <citation type="submission" date="2015-11" db="EMBL/GenBank/DDBJ databases">
        <authorList>
            <person name="Blom J."/>
        </authorList>
    </citation>
    <scope>NUCLEOTIDE SEQUENCE [LARGE SCALE GENOMIC DNA]</scope>
    <source>
        <plasmid evidence="6">pEM01</plasmid>
    </source>
</reference>
<dbReference type="PATRIC" id="fig|1619313.3.peg.3964"/>
<name>A0A0U5L5G0_9GAMM</name>
<dbReference type="Gene3D" id="2.40.50.100">
    <property type="match status" value="1"/>
</dbReference>
<accession>A0A0U5L5G0</accession>
<dbReference type="Pfam" id="PF25954">
    <property type="entry name" value="Beta-barrel_RND_2"/>
    <property type="match status" value="1"/>
</dbReference>
<evidence type="ECO:0000259" key="2">
    <source>
        <dbReference type="Pfam" id="PF25876"/>
    </source>
</evidence>
<dbReference type="InterPro" id="IPR058624">
    <property type="entry name" value="MdtA-like_HH"/>
</dbReference>
<evidence type="ECO:0000313" key="5">
    <source>
        <dbReference type="EMBL" id="CUU26042.1"/>
    </source>
</evidence>
<proteinExistence type="inferred from homology"/>
<dbReference type="GO" id="GO:0015562">
    <property type="term" value="F:efflux transmembrane transporter activity"/>
    <property type="evidence" value="ECO:0007669"/>
    <property type="project" value="TreeGrafter"/>
</dbReference>
<dbReference type="RefSeq" id="WP_067436460.1">
    <property type="nucleotide sequence ID" value="NZ_CP072599.1"/>
</dbReference>
<geneLocation type="plasmid" evidence="6">
    <name>pEM01</name>
</geneLocation>
<protein>
    <submittedName>
        <fullName evidence="5">RND family efflux transporter MFP subunit</fullName>
    </submittedName>
</protein>
<dbReference type="Gene3D" id="2.40.420.20">
    <property type="match status" value="1"/>
</dbReference>
<dbReference type="Proteomes" id="UP000059419">
    <property type="component" value="Plasmid pEM01"/>
</dbReference>
<dbReference type="SUPFAM" id="SSF111369">
    <property type="entry name" value="HlyD-like secretion proteins"/>
    <property type="match status" value="1"/>
</dbReference>
<dbReference type="GO" id="GO:1990281">
    <property type="term" value="C:efflux pump complex"/>
    <property type="evidence" value="ECO:0007669"/>
    <property type="project" value="TreeGrafter"/>
</dbReference>
<evidence type="ECO:0000259" key="3">
    <source>
        <dbReference type="Pfam" id="PF25954"/>
    </source>
</evidence>
<dbReference type="Gene3D" id="1.10.287.470">
    <property type="entry name" value="Helix hairpin bin"/>
    <property type="match status" value="1"/>
</dbReference>
<sequence>MTENLNHYGRQAFDHLSQHGRLKPACFAILLVLMALVLAGCHNDENKKAAPPRPVRVMQAPVLAAGTLLTRTGEVRAHEELPLAFRLDGRLLSRQVDVGDRVKAGELLASLERDTGQNQLSSALADLNSARAAEHVAALTLNRMQQLMPAGAISRSQLDSARGDWQAAVARRQSSESAWRNARDNLSWTQLQAPQDGVITAVSASPGQVLGAGSTVVTLAASDSRDAVFDVADPHLIAQNAATPFTVSLLSDPEVHATARLRDISPQADPQTRTWHVRLTLIDPPAALALGANVQIAQAQSGPGVMTLPAAALTRIEGKPAVFIVDRQSLRLQIRPVTLASYSATDVAIASGIQPGDTIVIAGVSKLRDQERVTLAEGEE</sequence>
<dbReference type="InterPro" id="IPR006143">
    <property type="entry name" value="RND_pump_MFP"/>
</dbReference>